<name>A0A0S2K7B5_9GAMM</name>
<dbReference type="AlphaFoldDB" id="A0A0S2K7B5"/>
<dbReference type="PATRIC" id="fig|161398.10.peg.3930"/>
<protein>
    <submittedName>
        <fullName evidence="1">Uncharacterized protein</fullName>
    </submittedName>
</protein>
<organism evidence="1 2">
    <name type="scientific">Pseudoalteromonas phenolica</name>
    <dbReference type="NCBI Taxonomy" id="161398"/>
    <lineage>
        <taxon>Bacteria</taxon>
        <taxon>Pseudomonadati</taxon>
        <taxon>Pseudomonadota</taxon>
        <taxon>Gammaproteobacteria</taxon>
        <taxon>Alteromonadales</taxon>
        <taxon>Pseudoalteromonadaceae</taxon>
        <taxon>Pseudoalteromonas</taxon>
    </lineage>
</organism>
<evidence type="ECO:0000313" key="2">
    <source>
        <dbReference type="Proteomes" id="UP000061457"/>
    </source>
</evidence>
<accession>A0A0S2K7B5</accession>
<dbReference type="RefSeq" id="WP_157599119.1">
    <property type="nucleotide sequence ID" value="NZ_CP013188.1"/>
</dbReference>
<evidence type="ECO:0000313" key="1">
    <source>
        <dbReference type="EMBL" id="ALO44314.1"/>
    </source>
</evidence>
<gene>
    <name evidence="1" type="ORF">PP2015_3845</name>
</gene>
<proteinExistence type="predicted"/>
<dbReference type="OrthoDB" id="9799825at2"/>
<dbReference type="KEGG" id="pphe:PP2015_3845"/>
<reference evidence="1 2" key="1">
    <citation type="submission" date="2015-11" db="EMBL/GenBank/DDBJ databases">
        <authorList>
            <person name="Zhang Y."/>
            <person name="Guo Z."/>
        </authorList>
    </citation>
    <scope>NUCLEOTIDE SEQUENCE [LARGE SCALE GENOMIC DNA]</scope>
    <source>
        <strain evidence="1 2">KCTC 12086</strain>
    </source>
</reference>
<keyword evidence="2" id="KW-1185">Reference proteome</keyword>
<dbReference type="Proteomes" id="UP000061457">
    <property type="component" value="Chromosome II"/>
</dbReference>
<sequence length="115" mass="13107">MSFGSLACSEARNVSLISLIANPEKFDQKCIWVSGYLHTQFEDSRLYLSKEHADRLFTENSIWVDGTEGELNAKWVSLRGVFNFNEKNNFLPLVATSKVVLSEQVFDGSKRLTER</sequence>
<dbReference type="EMBL" id="CP013188">
    <property type="protein sequence ID" value="ALO44314.1"/>
    <property type="molecule type" value="Genomic_DNA"/>
</dbReference>
<dbReference type="STRING" id="161398.PP2015_3845"/>